<feature type="transmembrane region" description="Helical" evidence="8">
    <location>
        <begin position="238"/>
        <end position="264"/>
    </location>
</feature>
<evidence type="ECO:0000256" key="5">
    <source>
        <dbReference type="ARBA" id="ARBA00022989"/>
    </source>
</evidence>
<dbReference type="SUPFAM" id="SSF103481">
    <property type="entry name" value="Multidrug resistance efflux transporter EmrE"/>
    <property type="match status" value="1"/>
</dbReference>
<proteinExistence type="inferred from homology"/>
<feature type="transmembrane region" description="Helical" evidence="8">
    <location>
        <begin position="102"/>
        <end position="124"/>
    </location>
</feature>
<dbReference type="EMBL" id="CAJNOR010004726">
    <property type="protein sequence ID" value="CAF1523501.1"/>
    <property type="molecule type" value="Genomic_DNA"/>
</dbReference>
<comment type="caution">
    <text evidence="9">The sequence shown here is derived from an EMBL/GenBank/DDBJ whole genome shotgun (WGS) entry which is preliminary data.</text>
</comment>
<evidence type="ECO:0000256" key="3">
    <source>
        <dbReference type="ARBA" id="ARBA00022448"/>
    </source>
</evidence>
<sequence length="487" mass="54010">MLNDDNNSILHSTKQAVHPGFTIRRKWHISFAIVAILMSILNVLFASGQSIGLVLFLGSFNGLTGVYFVLFFCSLSFTIIFSIMAVWFYYKGQITRSMLSSRWIKYMVLVGVFDAANGFLIVFSSHGSRVPPALSSILVQSIIPFTFIFSKILLPKKYHWRHIFSVCLVLVGVTFSLIPTFKRIHDGTAPTELKDGWYWPFIFIVGCVPGALMNIVQEQLQMKFTQGAREQQERITRFSVMYFQAVESTFQFGAIALCFGLDLVPGFGTSKDISSFWSAFSNGFKCFFNDPSLHGGRCNYAGATGVLFIVSYLATYITGTFLTDHVSANWLSILSSISPLLATSFWFIFPSVNAWAGVGPMDGWDIGFSLGALPIILIGMFFYRGGGTDRKHETEEDLHVDEHPPFHFRIRKAQRIMSDKTNPSTASSEAKHASPDDDTGSKRVDTQNAPSSGGHEETGVEKFASTGGSGGQPMRTGQGFEHLAQHQ</sequence>
<organism evidence="9 10">
    <name type="scientific">Adineta ricciae</name>
    <name type="common">Rotifer</name>
    <dbReference type="NCBI Taxonomy" id="249248"/>
    <lineage>
        <taxon>Eukaryota</taxon>
        <taxon>Metazoa</taxon>
        <taxon>Spiralia</taxon>
        <taxon>Gnathifera</taxon>
        <taxon>Rotifera</taxon>
        <taxon>Eurotatoria</taxon>
        <taxon>Bdelloidea</taxon>
        <taxon>Adinetida</taxon>
        <taxon>Adinetidae</taxon>
        <taxon>Adineta</taxon>
    </lineage>
</organism>
<dbReference type="Proteomes" id="UP000663828">
    <property type="component" value="Unassembled WGS sequence"/>
</dbReference>
<comment type="subcellular location">
    <subcellularLocation>
        <location evidence="1">Membrane</location>
        <topology evidence="1">Multi-pass membrane protein</topology>
    </subcellularLocation>
</comment>
<evidence type="ECO:0000256" key="2">
    <source>
        <dbReference type="ARBA" id="ARBA00006690"/>
    </source>
</evidence>
<evidence type="ECO:0000256" key="4">
    <source>
        <dbReference type="ARBA" id="ARBA00022692"/>
    </source>
</evidence>
<dbReference type="InterPro" id="IPR013936">
    <property type="entry name" value="CRT-like"/>
</dbReference>
<keyword evidence="10" id="KW-1185">Reference proteome</keyword>
<dbReference type="Pfam" id="PF08627">
    <property type="entry name" value="CRT-like"/>
    <property type="match status" value="1"/>
</dbReference>
<evidence type="ECO:0000256" key="7">
    <source>
        <dbReference type="SAM" id="MobiDB-lite"/>
    </source>
</evidence>
<gene>
    <name evidence="9" type="ORF">XAT740_LOCUS40952</name>
</gene>
<dbReference type="InterPro" id="IPR037185">
    <property type="entry name" value="EmrE-like"/>
</dbReference>
<feature type="transmembrane region" description="Helical" evidence="8">
    <location>
        <begin position="300"/>
        <end position="318"/>
    </location>
</feature>
<protein>
    <submittedName>
        <fullName evidence="9">Uncharacterized protein</fullName>
    </submittedName>
</protein>
<feature type="compositionally biased region" description="Basic and acidic residues" evidence="7">
    <location>
        <begin position="429"/>
        <end position="445"/>
    </location>
</feature>
<evidence type="ECO:0000313" key="10">
    <source>
        <dbReference type="Proteomes" id="UP000663828"/>
    </source>
</evidence>
<evidence type="ECO:0000256" key="1">
    <source>
        <dbReference type="ARBA" id="ARBA00004141"/>
    </source>
</evidence>
<reference evidence="9" key="1">
    <citation type="submission" date="2021-02" db="EMBL/GenBank/DDBJ databases">
        <authorList>
            <person name="Nowell W R."/>
        </authorList>
    </citation>
    <scope>NUCLEOTIDE SEQUENCE</scope>
</reference>
<dbReference type="GO" id="GO:0016020">
    <property type="term" value="C:membrane"/>
    <property type="evidence" value="ECO:0007669"/>
    <property type="project" value="UniProtKB-SubCell"/>
</dbReference>
<feature type="compositionally biased region" description="Polar residues" evidence="7">
    <location>
        <begin position="419"/>
        <end position="428"/>
    </location>
</feature>
<keyword evidence="3" id="KW-0813">Transport</keyword>
<accession>A0A815V0H2</accession>
<keyword evidence="4 8" id="KW-0812">Transmembrane</keyword>
<dbReference type="PANTHER" id="PTHR31326:SF1">
    <property type="entry name" value="PROTEIN CLT2, CHLOROPLASTIC"/>
    <property type="match status" value="1"/>
</dbReference>
<evidence type="ECO:0000256" key="6">
    <source>
        <dbReference type="ARBA" id="ARBA00023136"/>
    </source>
</evidence>
<comment type="similarity">
    <text evidence="2">Belongs to the CRT-like transporter family.</text>
</comment>
<evidence type="ECO:0000313" key="9">
    <source>
        <dbReference type="EMBL" id="CAF1523501.1"/>
    </source>
</evidence>
<feature type="transmembrane region" description="Helical" evidence="8">
    <location>
        <begin position="197"/>
        <end position="217"/>
    </location>
</feature>
<feature type="transmembrane region" description="Helical" evidence="8">
    <location>
        <begin position="330"/>
        <end position="349"/>
    </location>
</feature>
<feature type="region of interest" description="Disordered" evidence="7">
    <location>
        <begin position="417"/>
        <end position="487"/>
    </location>
</feature>
<keyword evidence="6 8" id="KW-0472">Membrane</keyword>
<evidence type="ECO:0000256" key="8">
    <source>
        <dbReference type="SAM" id="Phobius"/>
    </source>
</evidence>
<dbReference type="PANTHER" id="PTHR31326">
    <property type="entry name" value="PROTEIN CLT2, CHLOROPLASTIC"/>
    <property type="match status" value="1"/>
</dbReference>
<dbReference type="AlphaFoldDB" id="A0A815V0H2"/>
<feature type="transmembrane region" description="Helical" evidence="8">
    <location>
        <begin position="31"/>
        <end position="60"/>
    </location>
</feature>
<feature type="transmembrane region" description="Helical" evidence="8">
    <location>
        <begin position="130"/>
        <end position="150"/>
    </location>
</feature>
<feature type="transmembrane region" description="Helical" evidence="8">
    <location>
        <begin position="162"/>
        <end position="181"/>
    </location>
</feature>
<feature type="transmembrane region" description="Helical" evidence="8">
    <location>
        <begin position="364"/>
        <end position="383"/>
    </location>
</feature>
<keyword evidence="5 8" id="KW-1133">Transmembrane helix</keyword>
<feature type="transmembrane region" description="Helical" evidence="8">
    <location>
        <begin position="66"/>
        <end position="90"/>
    </location>
</feature>
<name>A0A815V0H2_ADIRI</name>